<comment type="caution">
    <text evidence="1">The sequence shown here is derived from an EMBL/GenBank/DDBJ whole genome shotgun (WGS) entry which is preliminary data.</text>
</comment>
<sequence length="66" mass="8239">MEFLYFYFVYRDRRRLRFLLRKSICIKVKEEKDSQFRNTDSAQCAEKARVCLLFFMIKMYFSQMKA</sequence>
<dbReference type="AlphaFoldDB" id="A0A1G2ANS5"/>
<evidence type="ECO:0000313" key="1">
    <source>
        <dbReference type="EMBL" id="OGY78574.1"/>
    </source>
</evidence>
<gene>
    <name evidence="1" type="ORF">A3B74_04300</name>
</gene>
<reference evidence="1 2" key="1">
    <citation type="journal article" date="2016" name="Nat. Commun.">
        <title>Thousands of microbial genomes shed light on interconnected biogeochemical processes in an aquifer system.</title>
        <authorList>
            <person name="Anantharaman K."/>
            <person name="Brown C.T."/>
            <person name="Hug L.A."/>
            <person name="Sharon I."/>
            <person name="Castelle C.J."/>
            <person name="Probst A.J."/>
            <person name="Thomas B.C."/>
            <person name="Singh A."/>
            <person name="Wilkins M.J."/>
            <person name="Karaoz U."/>
            <person name="Brodie E.L."/>
            <person name="Williams K.H."/>
            <person name="Hubbard S.S."/>
            <person name="Banfield J.F."/>
        </authorList>
    </citation>
    <scope>NUCLEOTIDE SEQUENCE [LARGE SCALE GENOMIC DNA]</scope>
</reference>
<organism evidence="1 2">
    <name type="scientific">Candidatus Kerfeldbacteria bacterium RIFCSPHIGHO2_02_FULL_42_14</name>
    <dbReference type="NCBI Taxonomy" id="1798540"/>
    <lineage>
        <taxon>Bacteria</taxon>
        <taxon>Candidatus Kerfeldiibacteriota</taxon>
    </lineage>
</organism>
<dbReference type="Proteomes" id="UP000177165">
    <property type="component" value="Unassembled WGS sequence"/>
</dbReference>
<accession>A0A1G2ANS5</accession>
<dbReference type="EMBL" id="MHKB01000013">
    <property type="protein sequence ID" value="OGY78574.1"/>
    <property type="molecule type" value="Genomic_DNA"/>
</dbReference>
<name>A0A1G2ANS5_9BACT</name>
<proteinExistence type="predicted"/>
<evidence type="ECO:0000313" key="2">
    <source>
        <dbReference type="Proteomes" id="UP000177165"/>
    </source>
</evidence>
<protein>
    <submittedName>
        <fullName evidence="1">Uncharacterized protein</fullName>
    </submittedName>
</protein>